<gene>
    <name evidence="13" type="ORF">Cme02nite_00310</name>
</gene>
<evidence type="ECO:0000256" key="2">
    <source>
        <dbReference type="ARBA" id="ARBA00022475"/>
    </source>
</evidence>
<evidence type="ECO:0000313" key="13">
    <source>
        <dbReference type="EMBL" id="GIG11699.1"/>
    </source>
</evidence>
<reference evidence="13" key="1">
    <citation type="submission" date="2021-01" db="EMBL/GenBank/DDBJ databases">
        <title>Whole genome shotgun sequence of Catellatospora methionotrophica NBRC 14553.</title>
        <authorList>
            <person name="Komaki H."/>
            <person name="Tamura T."/>
        </authorList>
    </citation>
    <scope>NUCLEOTIDE SEQUENCE</scope>
    <source>
        <strain evidence="13">NBRC 14553</strain>
    </source>
</reference>
<name>A0A8J3L569_9ACTN</name>
<dbReference type="GO" id="GO:0005886">
    <property type="term" value="C:plasma membrane"/>
    <property type="evidence" value="ECO:0007669"/>
    <property type="project" value="UniProtKB-SubCell"/>
</dbReference>
<feature type="transmembrane region" description="Helical" evidence="9">
    <location>
        <begin position="279"/>
        <end position="299"/>
    </location>
</feature>
<keyword evidence="14" id="KW-1185">Reference proteome</keyword>
<dbReference type="Pfam" id="PF04234">
    <property type="entry name" value="CopC"/>
    <property type="match status" value="1"/>
</dbReference>
<dbReference type="InterPro" id="IPR032694">
    <property type="entry name" value="CopC/D"/>
</dbReference>
<feature type="transmembrane region" description="Helical" evidence="9">
    <location>
        <begin position="311"/>
        <end position="331"/>
    </location>
</feature>
<dbReference type="InterPro" id="IPR014756">
    <property type="entry name" value="Ig_E-set"/>
</dbReference>
<dbReference type="PANTHER" id="PTHR34820">
    <property type="entry name" value="INNER MEMBRANE PROTEIN YEBZ"/>
    <property type="match status" value="1"/>
</dbReference>
<dbReference type="Pfam" id="PF05425">
    <property type="entry name" value="CopD"/>
    <property type="match status" value="1"/>
</dbReference>
<dbReference type="PANTHER" id="PTHR34820:SF4">
    <property type="entry name" value="INNER MEMBRANE PROTEIN YEBZ"/>
    <property type="match status" value="1"/>
</dbReference>
<dbReference type="GO" id="GO:0046688">
    <property type="term" value="P:response to copper ion"/>
    <property type="evidence" value="ECO:0007669"/>
    <property type="project" value="InterPro"/>
</dbReference>
<accession>A0A8J3L569</accession>
<evidence type="ECO:0000313" key="14">
    <source>
        <dbReference type="Proteomes" id="UP000660339"/>
    </source>
</evidence>
<dbReference type="Gene3D" id="2.60.40.1220">
    <property type="match status" value="1"/>
</dbReference>
<dbReference type="AlphaFoldDB" id="A0A8J3L569"/>
<evidence type="ECO:0000256" key="4">
    <source>
        <dbReference type="ARBA" id="ARBA00022723"/>
    </source>
</evidence>
<proteinExistence type="predicted"/>
<evidence type="ECO:0000256" key="10">
    <source>
        <dbReference type="SAM" id="SignalP"/>
    </source>
</evidence>
<evidence type="ECO:0000256" key="6">
    <source>
        <dbReference type="ARBA" id="ARBA00022989"/>
    </source>
</evidence>
<comment type="subcellular location">
    <subcellularLocation>
        <location evidence="1">Cell membrane</location>
        <topology evidence="1">Multi-pass membrane protein</topology>
    </subcellularLocation>
</comment>
<dbReference type="InterPro" id="IPR008457">
    <property type="entry name" value="Cu-R_CopD_dom"/>
</dbReference>
<sequence>MSKPATTTRRAGGVLLALLAGLFAALTAASPAYAHATLLGTDPVDGAVVATAPAQVTLTFNEPVTVRAGGVRLLDAQGAQVSAEARSVDTKIVLAVPAGAADGTYIVSWRVVSADDHPISGGFSFSIGAPTATGVTAAPAAPQADPVVQTLRRAAQAVLYLGVLLATGLVVFAVFTLTAGTAILSRRLRRATLVSAGAAAVAAAVSIPATIAWQDGTTLAALADGQTWQAGLSSDTALSTLLTIIGLAIALLAARTAVPADAATTTAPSRHRALTRLSLAAAGSALALGSLALVGHTRTFGPAWLVVSSDLLHVSTAAVWLGGLTGLALSLTRSSDLPTPAAVATVAGFSRLAAGLLAVLALAGTVLAWRILGSWDALFGTAYGRSLIIKIAVAVAVVALAAYNRWRLVPQIGAHDGEPARKLLSRTVRAEALLLTAAVAVTGVLVTQSPLQAPAPARAAPGAPAAPKTLEAPLGSGKVVARLTPGALGVNSLELTLLAADGNLLQPIEDPTLALTMPAADIGPLAKPLSAAGPGRYEAVIDLPLAGTWQLTIAARTGKYDSASARLTVEIR</sequence>
<feature type="transmembrane region" description="Helical" evidence="9">
    <location>
        <begin position="387"/>
        <end position="406"/>
    </location>
</feature>
<feature type="transmembrane region" description="Helical" evidence="9">
    <location>
        <begin position="237"/>
        <end position="258"/>
    </location>
</feature>
<dbReference type="Proteomes" id="UP000660339">
    <property type="component" value="Unassembled WGS sequence"/>
</dbReference>
<dbReference type="SUPFAM" id="SSF81296">
    <property type="entry name" value="E set domains"/>
    <property type="match status" value="1"/>
</dbReference>
<feature type="chain" id="PRO_5035329193" evidence="10">
    <location>
        <begin position="35"/>
        <end position="572"/>
    </location>
</feature>
<comment type="caution">
    <text evidence="13">The sequence shown here is derived from an EMBL/GenBank/DDBJ whole genome shotgun (WGS) entry which is preliminary data.</text>
</comment>
<feature type="signal peptide" evidence="10">
    <location>
        <begin position="1"/>
        <end position="34"/>
    </location>
</feature>
<evidence type="ECO:0000256" key="8">
    <source>
        <dbReference type="ARBA" id="ARBA00023136"/>
    </source>
</evidence>
<evidence type="ECO:0000256" key="9">
    <source>
        <dbReference type="SAM" id="Phobius"/>
    </source>
</evidence>
<feature type="domain" description="Copper resistance protein D" evidence="12">
    <location>
        <begin position="344"/>
        <end position="445"/>
    </location>
</feature>
<keyword evidence="6 9" id="KW-1133">Transmembrane helix</keyword>
<keyword evidence="2" id="KW-1003">Cell membrane</keyword>
<evidence type="ECO:0000256" key="3">
    <source>
        <dbReference type="ARBA" id="ARBA00022692"/>
    </source>
</evidence>
<evidence type="ECO:0000256" key="1">
    <source>
        <dbReference type="ARBA" id="ARBA00004651"/>
    </source>
</evidence>
<dbReference type="InterPro" id="IPR007348">
    <property type="entry name" value="CopC_dom"/>
</dbReference>
<keyword evidence="8 9" id="KW-0472">Membrane</keyword>
<evidence type="ECO:0000259" key="12">
    <source>
        <dbReference type="Pfam" id="PF05425"/>
    </source>
</evidence>
<keyword evidence="3 9" id="KW-0812">Transmembrane</keyword>
<protein>
    <submittedName>
        <fullName evidence="13">Transport integral membrane protein</fullName>
    </submittedName>
</protein>
<dbReference type="EMBL" id="BONJ01000001">
    <property type="protein sequence ID" value="GIG11699.1"/>
    <property type="molecule type" value="Genomic_DNA"/>
</dbReference>
<evidence type="ECO:0000256" key="5">
    <source>
        <dbReference type="ARBA" id="ARBA00022729"/>
    </source>
</evidence>
<feature type="domain" description="CopC" evidence="11">
    <location>
        <begin position="35"/>
        <end position="127"/>
    </location>
</feature>
<organism evidence="13 14">
    <name type="scientific">Catellatospora methionotrophica</name>
    <dbReference type="NCBI Taxonomy" id="121620"/>
    <lineage>
        <taxon>Bacteria</taxon>
        <taxon>Bacillati</taxon>
        <taxon>Actinomycetota</taxon>
        <taxon>Actinomycetes</taxon>
        <taxon>Micromonosporales</taxon>
        <taxon>Micromonosporaceae</taxon>
        <taxon>Catellatospora</taxon>
    </lineage>
</organism>
<feature type="transmembrane region" description="Helical" evidence="9">
    <location>
        <begin position="352"/>
        <end position="372"/>
    </location>
</feature>
<keyword evidence="4" id="KW-0479">Metal-binding</keyword>
<dbReference type="GO" id="GO:0005507">
    <property type="term" value="F:copper ion binding"/>
    <property type="evidence" value="ECO:0007669"/>
    <property type="project" value="InterPro"/>
</dbReference>
<evidence type="ECO:0000259" key="11">
    <source>
        <dbReference type="Pfam" id="PF04234"/>
    </source>
</evidence>
<dbReference type="GO" id="GO:0042597">
    <property type="term" value="C:periplasmic space"/>
    <property type="evidence" value="ECO:0007669"/>
    <property type="project" value="InterPro"/>
</dbReference>
<dbReference type="RefSeq" id="WP_166380684.1">
    <property type="nucleotide sequence ID" value="NZ_BAAATT010000011.1"/>
</dbReference>
<keyword evidence="5 10" id="KW-0732">Signal</keyword>
<dbReference type="GO" id="GO:0006825">
    <property type="term" value="P:copper ion transport"/>
    <property type="evidence" value="ECO:0007669"/>
    <property type="project" value="InterPro"/>
</dbReference>
<dbReference type="InterPro" id="IPR014755">
    <property type="entry name" value="Cu-Rt/internalin_Ig-like"/>
</dbReference>
<keyword evidence="7" id="KW-0186">Copper</keyword>
<evidence type="ECO:0000256" key="7">
    <source>
        <dbReference type="ARBA" id="ARBA00023008"/>
    </source>
</evidence>
<feature type="transmembrane region" description="Helical" evidence="9">
    <location>
        <begin position="158"/>
        <end position="184"/>
    </location>
</feature>
<feature type="transmembrane region" description="Helical" evidence="9">
    <location>
        <begin position="191"/>
        <end position="213"/>
    </location>
</feature>